<comment type="similarity">
    <text evidence="16 17">Belongs to the NqrC family.</text>
</comment>
<keyword evidence="8 16" id="KW-1278">Translocase</keyword>
<evidence type="ECO:0000256" key="2">
    <source>
        <dbReference type="ARBA" id="ARBA00022475"/>
    </source>
</evidence>
<comment type="subunit">
    <text evidence="16 17">Composed of six subunits; NqrA, NqrB, NqrC, NqrD, NqrE and NqrF.</text>
</comment>
<evidence type="ECO:0000256" key="1">
    <source>
        <dbReference type="ARBA" id="ARBA00022448"/>
    </source>
</evidence>
<keyword evidence="9 16" id="KW-1133">Transmembrane helix</keyword>
<evidence type="ECO:0000256" key="16">
    <source>
        <dbReference type="HAMAP-Rule" id="MF_00427"/>
    </source>
</evidence>
<dbReference type="OrthoDB" id="9786835at2"/>
<accession>A0A395JKU8</accession>
<evidence type="ECO:0000256" key="10">
    <source>
        <dbReference type="ARBA" id="ARBA00023027"/>
    </source>
</evidence>
<evidence type="ECO:0000256" key="14">
    <source>
        <dbReference type="ARBA" id="ARBA00023136"/>
    </source>
</evidence>
<evidence type="ECO:0000256" key="6">
    <source>
        <dbReference type="ARBA" id="ARBA00022643"/>
    </source>
</evidence>
<evidence type="ECO:0000313" key="19">
    <source>
        <dbReference type="EMBL" id="RBP48332.1"/>
    </source>
</evidence>
<keyword evidence="10 16" id="KW-0520">NAD</keyword>
<dbReference type="AlphaFoldDB" id="A0A395JKU8"/>
<dbReference type="GO" id="GO:0005886">
    <property type="term" value="C:plasma membrane"/>
    <property type="evidence" value="ECO:0007669"/>
    <property type="project" value="UniProtKB-SubCell"/>
</dbReference>
<dbReference type="GO" id="GO:0006814">
    <property type="term" value="P:sodium ion transport"/>
    <property type="evidence" value="ECO:0007669"/>
    <property type="project" value="UniProtKB-UniRule"/>
</dbReference>
<name>A0A395JKU8_9GAMM</name>
<dbReference type="SMART" id="SM00900">
    <property type="entry name" value="FMN_bind"/>
    <property type="match status" value="1"/>
</dbReference>
<keyword evidence="2 16" id="KW-1003">Cell membrane</keyword>
<evidence type="ECO:0000256" key="17">
    <source>
        <dbReference type="PIRNR" id="PIRNR009437"/>
    </source>
</evidence>
<evidence type="ECO:0000256" key="11">
    <source>
        <dbReference type="ARBA" id="ARBA00023053"/>
    </source>
</evidence>
<sequence length="286" mass="30908">MRKNTFYRQQGFFSLPNDNIVKTIGVALLLCLICSIIVSGSATLLKPKQVANKLLDKKSNILTVSGLSDPSKTVDELFKQVETRVIDLRTGEYTDAVDADTFDQRKASKDAEYRIDLAKNEDIAGVGGISKYANVYLVRDQGEISKIVLPIKGYGLWSTLYGFLALESDGNTVSSITFYEHGETPGLGGEIENPKWQASWHGKQVSETIGNPVIRLIKGSVDPSAADAEHKIDGLAGATLTSNGVTNLVQFWMGDKAFGPYLKRVHEGTVDSSAAAAVTTTTNGKS</sequence>
<evidence type="ECO:0000256" key="3">
    <source>
        <dbReference type="ARBA" id="ARBA00022519"/>
    </source>
</evidence>
<keyword evidence="7 16" id="KW-0812">Transmembrane</keyword>
<keyword evidence="13 16" id="KW-0830">Ubiquinone</keyword>
<protein>
    <recommendedName>
        <fullName evidence="16 17">Na(+)-translocating NADH-quinone reductase subunit C</fullName>
        <shortName evidence="16 17">Na(+)-NQR subunit C</shortName>
        <shortName evidence="16 17">Na(+)-translocating NQR subunit C</shortName>
        <ecNumber evidence="16 17">7.2.1.1</ecNumber>
    </recommendedName>
    <alternativeName>
        <fullName evidence="16 17">NQR complex subunit C</fullName>
    </alternativeName>
    <alternativeName>
        <fullName evidence="16 17">NQR-1 subunit C</fullName>
    </alternativeName>
</protein>
<dbReference type="PANTHER" id="PTHR37838">
    <property type="entry name" value="NA(+)-TRANSLOCATING NADH-QUINONE REDUCTASE SUBUNIT C"/>
    <property type="match status" value="1"/>
</dbReference>
<dbReference type="EMBL" id="QNRT01000008">
    <property type="protein sequence ID" value="RBP48332.1"/>
    <property type="molecule type" value="Genomic_DNA"/>
</dbReference>
<comment type="caution">
    <text evidence="19">The sequence shown here is derived from an EMBL/GenBank/DDBJ whole genome shotgun (WGS) entry which is preliminary data.</text>
</comment>
<keyword evidence="14 16" id="KW-0472">Membrane</keyword>
<dbReference type="PANTHER" id="PTHR37838:SF1">
    <property type="entry name" value="NA(+)-TRANSLOCATING NADH-QUINONE REDUCTASE SUBUNIT C"/>
    <property type="match status" value="1"/>
</dbReference>
<dbReference type="Proteomes" id="UP000253083">
    <property type="component" value="Unassembled WGS sequence"/>
</dbReference>
<evidence type="ECO:0000256" key="12">
    <source>
        <dbReference type="ARBA" id="ARBA00023065"/>
    </source>
</evidence>
<comment type="cofactor">
    <cofactor evidence="16 17">
        <name>FMN</name>
        <dbReference type="ChEBI" id="CHEBI:58210"/>
    </cofactor>
</comment>
<evidence type="ECO:0000313" key="20">
    <source>
        <dbReference type="Proteomes" id="UP000253083"/>
    </source>
</evidence>
<dbReference type="InParanoid" id="A0A395JKU8"/>
<dbReference type="HAMAP" id="MF_00427">
    <property type="entry name" value="NqrC"/>
    <property type="match status" value="1"/>
</dbReference>
<comment type="caution">
    <text evidence="16">Lacks conserved residue(s) required for the propagation of feature annotation.</text>
</comment>
<dbReference type="GO" id="GO:0010181">
    <property type="term" value="F:FMN binding"/>
    <property type="evidence" value="ECO:0007669"/>
    <property type="project" value="UniProtKB-UniRule"/>
</dbReference>
<dbReference type="RefSeq" id="WP_113955853.1">
    <property type="nucleotide sequence ID" value="NZ_QNRT01000008.1"/>
</dbReference>
<dbReference type="Pfam" id="PF04205">
    <property type="entry name" value="FMN_bind"/>
    <property type="match status" value="1"/>
</dbReference>
<dbReference type="EC" id="7.2.1.1" evidence="16 17"/>
<evidence type="ECO:0000256" key="4">
    <source>
        <dbReference type="ARBA" id="ARBA00022553"/>
    </source>
</evidence>
<dbReference type="PIRSF" id="PIRSF009437">
    <property type="entry name" value="NQR-1_subunit_C"/>
    <property type="match status" value="1"/>
</dbReference>
<dbReference type="GO" id="GO:0016655">
    <property type="term" value="F:oxidoreductase activity, acting on NAD(P)H, quinone or similar compound as acceptor"/>
    <property type="evidence" value="ECO:0007669"/>
    <property type="project" value="UniProtKB-UniRule"/>
</dbReference>
<feature type="transmembrane region" description="Helical" evidence="16">
    <location>
        <begin position="20"/>
        <end position="45"/>
    </location>
</feature>
<evidence type="ECO:0000256" key="8">
    <source>
        <dbReference type="ARBA" id="ARBA00022967"/>
    </source>
</evidence>
<evidence type="ECO:0000259" key="18">
    <source>
        <dbReference type="SMART" id="SM00900"/>
    </source>
</evidence>
<evidence type="ECO:0000256" key="5">
    <source>
        <dbReference type="ARBA" id="ARBA00022630"/>
    </source>
</evidence>
<keyword evidence="5 16" id="KW-0285">Flavoprotein</keyword>
<feature type="domain" description="FMN-binding" evidence="18">
    <location>
        <begin position="155"/>
        <end position="256"/>
    </location>
</feature>
<comment type="function">
    <text evidence="16">NQR complex catalyzes the reduction of ubiquinone-1 to ubiquinol by two successive reactions, coupled with the transport of Na(+) ions from the cytoplasm to the periplasm. NqrA to NqrE are probably involved in the second step, the conversion of ubisemiquinone to ubiquinol.</text>
</comment>
<dbReference type="InterPro" id="IPR007329">
    <property type="entry name" value="FMN-bd"/>
</dbReference>
<organism evidence="19 20">
    <name type="scientific">Arenicella xantha</name>
    <dbReference type="NCBI Taxonomy" id="644221"/>
    <lineage>
        <taxon>Bacteria</taxon>
        <taxon>Pseudomonadati</taxon>
        <taxon>Pseudomonadota</taxon>
        <taxon>Gammaproteobacteria</taxon>
        <taxon>Arenicellales</taxon>
        <taxon>Arenicellaceae</taxon>
        <taxon>Arenicella</taxon>
    </lineage>
</organism>
<evidence type="ECO:0000256" key="7">
    <source>
        <dbReference type="ARBA" id="ARBA00022692"/>
    </source>
</evidence>
<keyword evidence="3" id="KW-0997">Cell inner membrane</keyword>
<comment type="catalytic activity">
    <reaction evidence="16 17">
        <text>a ubiquinone + n Na(+)(in) + NADH + H(+) = a ubiquinol + n Na(+)(out) + NAD(+)</text>
        <dbReference type="Rhea" id="RHEA:47748"/>
        <dbReference type="Rhea" id="RHEA-COMP:9565"/>
        <dbReference type="Rhea" id="RHEA-COMP:9566"/>
        <dbReference type="ChEBI" id="CHEBI:15378"/>
        <dbReference type="ChEBI" id="CHEBI:16389"/>
        <dbReference type="ChEBI" id="CHEBI:17976"/>
        <dbReference type="ChEBI" id="CHEBI:29101"/>
        <dbReference type="ChEBI" id="CHEBI:57540"/>
        <dbReference type="ChEBI" id="CHEBI:57945"/>
        <dbReference type="EC" id="7.2.1.1"/>
    </reaction>
</comment>
<evidence type="ECO:0000256" key="9">
    <source>
        <dbReference type="ARBA" id="ARBA00022989"/>
    </source>
</evidence>
<comment type="subcellular location">
    <subcellularLocation>
        <location evidence="16">Cell membrane</location>
        <topology evidence="16">Single-pass membrane protein</topology>
    </subcellularLocation>
</comment>
<keyword evidence="6 16" id="KW-0288">FMN</keyword>
<keyword evidence="4 16" id="KW-0597">Phosphoprotein</keyword>
<evidence type="ECO:0000256" key="13">
    <source>
        <dbReference type="ARBA" id="ARBA00023075"/>
    </source>
</evidence>
<proteinExistence type="inferred from homology"/>
<dbReference type="InterPro" id="IPR010204">
    <property type="entry name" value="NqrC"/>
</dbReference>
<keyword evidence="1 16" id="KW-0813">Transport</keyword>
<dbReference type="NCBIfam" id="NF003749">
    <property type="entry name" value="PRK05346.1-5"/>
    <property type="match status" value="1"/>
</dbReference>
<dbReference type="NCBIfam" id="TIGR01938">
    <property type="entry name" value="nqrC"/>
    <property type="match status" value="1"/>
</dbReference>
<feature type="modified residue" description="FMN phosphoryl threonine" evidence="16">
    <location>
        <position position="239"/>
    </location>
</feature>
<keyword evidence="20" id="KW-1185">Reference proteome</keyword>
<keyword evidence="11 16" id="KW-0915">Sodium</keyword>
<keyword evidence="15 16" id="KW-0739">Sodium transport</keyword>
<gene>
    <name evidence="16" type="primary">nqrC</name>
    <name evidence="19" type="ORF">DFR28_10861</name>
</gene>
<keyword evidence="12 16" id="KW-0406">Ion transport</keyword>
<evidence type="ECO:0000256" key="15">
    <source>
        <dbReference type="ARBA" id="ARBA00023201"/>
    </source>
</evidence>
<reference evidence="19 20" key="1">
    <citation type="submission" date="2018-06" db="EMBL/GenBank/DDBJ databases">
        <title>Genomic Encyclopedia of Type Strains, Phase IV (KMG-IV): sequencing the most valuable type-strain genomes for metagenomic binning, comparative biology and taxonomic classification.</title>
        <authorList>
            <person name="Goeker M."/>
        </authorList>
    </citation>
    <scope>NUCLEOTIDE SEQUENCE [LARGE SCALE GENOMIC DNA]</scope>
    <source>
        <strain evidence="19 20">DSM 24032</strain>
    </source>
</reference>